<sequence>MPPFRVLIVGGSITGLSLALMLEKNTIDFLILEAYLDIAPQVGASLGLQPNGLRILDQLGCCDELLEHAKGHTVQESIYRLPNGERIWDFRKLSDHLIERHGYPIAFMDRQTVLQTLYNKIQDKSKILTGKRVKAIDSSDPTVVKVITTDGSIYSGDIVVGADGIHSTVRQEMARLNVNTGRDYLEEKSLELQLIPQIAFSATYSCVFGISHRTPGIDACTLQDVFNEKFSYLIADGPGDRTYFFLFEHMDRVRFGQDIPRLTETDRDEIVGRHLNDPITPDVRFRDIYERRIRSGITPLQEHVYKYWHYGRMITLGDASHKPHPLTGQGANCCLETAACFTNGLVKLLRSTPSETPVSEGDISSMFDTVQQTRQPRVRFLIEAAHKRQKLVAMDTPEHKSYVATKIPGLPIKVVHSEWLKIFPPAVSLDMVPLPARPHKIPYHDELGAQDNKRSRDESKL</sequence>
<dbReference type="GO" id="GO:0071949">
    <property type="term" value="F:FAD binding"/>
    <property type="evidence" value="ECO:0007669"/>
    <property type="project" value="InterPro"/>
</dbReference>
<evidence type="ECO:0000256" key="1">
    <source>
        <dbReference type="ARBA" id="ARBA00007992"/>
    </source>
</evidence>
<dbReference type="InterPro" id="IPR050562">
    <property type="entry name" value="FAD_mOase_fung"/>
</dbReference>
<feature type="domain" description="FAD-binding" evidence="6">
    <location>
        <begin position="5"/>
        <end position="352"/>
    </location>
</feature>
<evidence type="ECO:0000256" key="4">
    <source>
        <dbReference type="ARBA" id="ARBA00023002"/>
    </source>
</evidence>
<gene>
    <name evidence="7" type="ORF">AO090113000156</name>
</gene>
<feature type="region of interest" description="Disordered" evidence="5">
    <location>
        <begin position="441"/>
        <end position="461"/>
    </location>
</feature>
<dbReference type="Pfam" id="PF01494">
    <property type="entry name" value="FAD_binding_3"/>
    <property type="match status" value="1"/>
</dbReference>
<dbReference type="EMBL" id="AP007166">
    <property type="protein sequence ID" value="BAE63204.1"/>
    <property type="molecule type" value="Genomic_DNA"/>
</dbReference>
<evidence type="ECO:0000313" key="7">
    <source>
        <dbReference type="EMBL" id="BAE63204.1"/>
    </source>
</evidence>
<dbReference type="InterPro" id="IPR036188">
    <property type="entry name" value="FAD/NAD-bd_sf"/>
</dbReference>
<evidence type="ECO:0000313" key="8">
    <source>
        <dbReference type="Proteomes" id="UP000006564"/>
    </source>
</evidence>
<keyword evidence="2" id="KW-0285">Flavoprotein</keyword>
<evidence type="ECO:0000256" key="2">
    <source>
        <dbReference type="ARBA" id="ARBA00022630"/>
    </source>
</evidence>
<evidence type="ECO:0000259" key="6">
    <source>
        <dbReference type="Pfam" id="PF01494"/>
    </source>
</evidence>
<organism evidence="7 8">
    <name type="scientific">Aspergillus oryzae (strain ATCC 42149 / RIB 40)</name>
    <name type="common">Yellow koji mold</name>
    <dbReference type="NCBI Taxonomy" id="510516"/>
    <lineage>
        <taxon>Eukaryota</taxon>
        <taxon>Fungi</taxon>
        <taxon>Dikarya</taxon>
        <taxon>Ascomycota</taxon>
        <taxon>Pezizomycotina</taxon>
        <taxon>Eurotiomycetes</taxon>
        <taxon>Eurotiomycetidae</taxon>
        <taxon>Eurotiales</taxon>
        <taxon>Aspergillaceae</taxon>
        <taxon>Aspergillus</taxon>
        <taxon>Aspergillus subgen. Circumdati</taxon>
    </lineage>
</organism>
<dbReference type="KEGG" id="aor:AO090113000156"/>
<protein>
    <submittedName>
        <fullName evidence="7">DNA, SC113</fullName>
    </submittedName>
</protein>
<dbReference type="EMBL" id="BA000053">
    <property type="protein sequence ID" value="BAE63204.1"/>
    <property type="molecule type" value="Genomic_DNA"/>
</dbReference>
<dbReference type="PRINTS" id="PR00420">
    <property type="entry name" value="RNGMNOXGNASE"/>
</dbReference>
<dbReference type="SUPFAM" id="SSF51905">
    <property type="entry name" value="FAD/NAD(P)-binding domain"/>
    <property type="match status" value="1"/>
</dbReference>
<dbReference type="Proteomes" id="UP000006564">
    <property type="component" value="Chromosome 5"/>
</dbReference>
<dbReference type="AlphaFoldDB" id="Q2U5G1"/>
<dbReference type="STRING" id="510516.Q2U5G1"/>
<dbReference type="Gene3D" id="3.50.50.60">
    <property type="entry name" value="FAD/NAD(P)-binding domain"/>
    <property type="match status" value="1"/>
</dbReference>
<name>Q2U5G1_ASPOR</name>
<proteinExistence type="inferred from homology"/>
<feature type="compositionally biased region" description="Basic and acidic residues" evidence="5">
    <location>
        <begin position="442"/>
        <end position="461"/>
    </location>
</feature>
<reference evidence="7 8" key="1">
    <citation type="journal article" date="2005" name="Nature">
        <title>Genome sequencing and analysis of Aspergillus oryzae.</title>
        <authorList>
            <person name="Machida M."/>
            <person name="Asai K."/>
            <person name="Sano M."/>
            <person name="Tanaka T."/>
            <person name="Kumagai T."/>
            <person name="Terai G."/>
            <person name="Kusumoto K."/>
            <person name="Arima T."/>
            <person name="Akita O."/>
            <person name="Kashiwagi Y."/>
            <person name="Abe K."/>
            <person name="Gomi K."/>
            <person name="Horiuchi H."/>
            <person name="Kitamoto K."/>
            <person name="Kobayashi T."/>
            <person name="Takeuchi M."/>
            <person name="Denning D.W."/>
            <person name="Galagan J.E."/>
            <person name="Nierman W.C."/>
            <person name="Yu J."/>
            <person name="Archer D.B."/>
            <person name="Bennett J.W."/>
            <person name="Bhatnagar D."/>
            <person name="Cleveland T.E."/>
            <person name="Fedorova N.D."/>
            <person name="Gotoh O."/>
            <person name="Horikawa H."/>
            <person name="Hosoyama A."/>
            <person name="Ichinomiya M."/>
            <person name="Igarashi R."/>
            <person name="Iwashita K."/>
            <person name="Juvvadi P.R."/>
            <person name="Kato M."/>
            <person name="Kato Y."/>
            <person name="Kin T."/>
            <person name="Kokubun A."/>
            <person name="Maeda H."/>
            <person name="Maeyama N."/>
            <person name="Maruyama J."/>
            <person name="Nagasaki H."/>
            <person name="Nakajima T."/>
            <person name="Oda K."/>
            <person name="Okada K."/>
            <person name="Paulsen I."/>
            <person name="Sakamoto K."/>
            <person name="Sawano T."/>
            <person name="Takahashi M."/>
            <person name="Takase K."/>
            <person name="Terabayashi Y."/>
            <person name="Wortman J."/>
            <person name="Yamada O."/>
            <person name="Yamagata Y."/>
            <person name="Anazawa H."/>
            <person name="Hata Y."/>
            <person name="Koide Y."/>
            <person name="Komori T."/>
            <person name="Koyama Y."/>
            <person name="Minetoki T."/>
            <person name="Suharnan S."/>
            <person name="Tanaka A."/>
            <person name="Isono K."/>
            <person name="Kuhara S."/>
            <person name="Ogasawara N."/>
            <person name="Kikuchi H."/>
        </authorList>
    </citation>
    <scope>NUCLEOTIDE SEQUENCE [LARGE SCALE GENOMIC DNA]</scope>
    <source>
        <strain evidence="8">ATCC 42149 / RIB 40</strain>
    </source>
</reference>
<dbReference type="PANTHER" id="PTHR47356">
    <property type="entry name" value="FAD-DEPENDENT MONOOXYGENASE ASQG-RELATED"/>
    <property type="match status" value="1"/>
</dbReference>
<evidence type="ECO:0000256" key="3">
    <source>
        <dbReference type="ARBA" id="ARBA00022827"/>
    </source>
</evidence>
<evidence type="ECO:0000256" key="5">
    <source>
        <dbReference type="SAM" id="MobiDB-lite"/>
    </source>
</evidence>
<comment type="similarity">
    <text evidence="1">Belongs to the paxM FAD-dependent monooxygenase family.</text>
</comment>
<dbReference type="InterPro" id="IPR002938">
    <property type="entry name" value="FAD-bd"/>
</dbReference>
<keyword evidence="8" id="KW-1185">Reference proteome</keyword>
<accession>Q2U5G1</accession>
<dbReference type="RefSeq" id="XP_023092631.1">
    <property type="nucleotide sequence ID" value="XM_023237844.1"/>
</dbReference>
<dbReference type="GeneID" id="5995984"/>
<dbReference type="HOGENOM" id="CLU_009665_12_2_1"/>
<keyword evidence="3" id="KW-0274">FAD</keyword>
<dbReference type="GO" id="GO:0004497">
    <property type="term" value="F:monooxygenase activity"/>
    <property type="evidence" value="ECO:0007669"/>
    <property type="project" value="InterPro"/>
</dbReference>
<keyword evidence="4" id="KW-0560">Oxidoreductase</keyword>
<dbReference type="PANTHER" id="PTHR47356:SF2">
    <property type="entry name" value="FAD-BINDING DOMAIN-CONTAINING PROTEIN-RELATED"/>
    <property type="match status" value="1"/>
</dbReference>